<name>A0AAU7ZQ39_9BACT</name>
<organism evidence="2">
    <name type="scientific">Tunturiibacter psychrotolerans</name>
    <dbReference type="NCBI Taxonomy" id="3069686"/>
    <lineage>
        <taxon>Bacteria</taxon>
        <taxon>Pseudomonadati</taxon>
        <taxon>Acidobacteriota</taxon>
        <taxon>Terriglobia</taxon>
        <taxon>Terriglobales</taxon>
        <taxon>Acidobacteriaceae</taxon>
        <taxon>Tunturiibacter</taxon>
    </lineage>
</organism>
<reference evidence="2" key="2">
    <citation type="journal article" date="2024" name="Environ. Microbiol.">
        <title>Genome analysis and description of Tunturibacter gen. nov. expands the diversity of Terriglobia in tundra soils.</title>
        <authorList>
            <person name="Messyasz A."/>
            <person name="Mannisto M.K."/>
            <person name="Kerkhof L.J."/>
            <person name="Haggblom M.M."/>
        </authorList>
    </citation>
    <scope>NUCLEOTIDE SEQUENCE</scope>
    <source>
        <strain evidence="2">X5P6</strain>
    </source>
</reference>
<evidence type="ECO:0000313" key="2">
    <source>
        <dbReference type="EMBL" id="XCB33049.1"/>
    </source>
</evidence>
<dbReference type="Gene3D" id="3.60.21.10">
    <property type="match status" value="1"/>
</dbReference>
<dbReference type="RefSeq" id="WP_353063893.1">
    <property type="nucleotide sequence ID" value="NZ_CP132942.1"/>
</dbReference>
<dbReference type="InterPro" id="IPR029052">
    <property type="entry name" value="Metallo-depent_PP-like"/>
</dbReference>
<protein>
    <submittedName>
        <fullName evidence="2">Uncharacterized protein</fullName>
    </submittedName>
</protein>
<reference evidence="2" key="1">
    <citation type="submission" date="2023-08" db="EMBL/GenBank/DDBJ databases">
        <authorList>
            <person name="Messyasz A."/>
            <person name="Mannisto M.K."/>
            <person name="Kerkhof L.J."/>
            <person name="Haggblom M."/>
        </authorList>
    </citation>
    <scope>NUCLEOTIDE SEQUENCE</scope>
    <source>
        <strain evidence="2">X5P6</strain>
    </source>
</reference>
<dbReference type="KEGG" id="tpsc:RBB77_21950"/>
<dbReference type="AlphaFoldDB" id="A0AAU7ZQ39"/>
<feature type="region of interest" description="Disordered" evidence="1">
    <location>
        <begin position="21"/>
        <end position="44"/>
    </location>
</feature>
<gene>
    <name evidence="2" type="ORF">RBB77_21950</name>
</gene>
<proteinExistence type="predicted"/>
<sequence length="44" mass="4817">MAEESRLATVYQNMPASVDVLGTHGPPYGILDPEPPPLHKSTNW</sequence>
<accession>A0AAU7ZQ39</accession>
<evidence type="ECO:0000256" key="1">
    <source>
        <dbReference type="SAM" id="MobiDB-lite"/>
    </source>
</evidence>
<dbReference type="EMBL" id="CP132942">
    <property type="protein sequence ID" value="XCB33049.1"/>
    <property type="molecule type" value="Genomic_DNA"/>
</dbReference>